<comment type="caution">
    <text evidence="3">The sequence shown here is derived from an EMBL/GenBank/DDBJ whole genome shotgun (WGS) entry which is preliminary data.</text>
</comment>
<proteinExistence type="predicted"/>
<dbReference type="InterPro" id="IPR036691">
    <property type="entry name" value="Endo/exonu/phosph_ase_sf"/>
</dbReference>
<sequence length="404" mass="46240">MVTWDANGLRSRMWELRDFVNKYKPDVISLQETWLRPSHTIALANYKIYRNDRNYTTHNAYTARTGGGTAIMIKNSMKHTHIPTPNLNGVEATMVALTPELGEQTLIISLYNPPHLNINNLNQNIDTLMNQGFPSTIIMGDFNAKHSSWGCDVDTRRGITFNIHIQRSGYRILAPPTPTRYGHDSASTLDFAITTNVDSPCTVTSISELNNFTLPDANTPEDIDEQIAAFTDRLHQAYTNASKPLKQNDTFYISRDLNQLFKERNRARKIWHYTRSPADKNTLNRLQKQIKKIIIKYEQRQWDESLACLEAEDGSLWKAARDSRKKAPPIPALKGPAKITYSDADKSEVIADSLQKQFKLNNISNDTDRAITHVVRTYLNNENNFTNMPPHPTPTTKRNYRTYR</sequence>
<dbReference type="Pfam" id="PF03372">
    <property type="entry name" value="Exo_endo_phos"/>
    <property type="match status" value="1"/>
</dbReference>
<dbReference type="InterPro" id="IPR005135">
    <property type="entry name" value="Endo/exonuclease/phosphatase"/>
</dbReference>
<feature type="domain" description="Endonuclease/exonuclease/phosphatase" evidence="2">
    <location>
        <begin position="2"/>
        <end position="196"/>
    </location>
</feature>
<keyword evidence="3" id="KW-0695">RNA-directed DNA polymerase</keyword>
<dbReference type="SUPFAM" id="SSF56219">
    <property type="entry name" value="DNase I-like"/>
    <property type="match status" value="1"/>
</dbReference>
<keyword evidence="4" id="KW-1185">Reference proteome</keyword>
<organism evidence="3 4">
    <name type="scientific">Trichonephila clavipes</name>
    <name type="common">Golden silk orbweaver</name>
    <name type="synonym">Nephila clavipes</name>
    <dbReference type="NCBI Taxonomy" id="2585209"/>
    <lineage>
        <taxon>Eukaryota</taxon>
        <taxon>Metazoa</taxon>
        <taxon>Ecdysozoa</taxon>
        <taxon>Arthropoda</taxon>
        <taxon>Chelicerata</taxon>
        <taxon>Arachnida</taxon>
        <taxon>Araneae</taxon>
        <taxon>Araneomorphae</taxon>
        <taxon>Entelegynae</taxon>
        <taxon>Araneoidea</taxon>
        <taxon>Nephilidae</taxon>
        <taxon>Trichonephila</taxon>
    </lineage>
</organism>
<gene>
    <name evidence="3" type="primary">X-element ORF2</name>
    <name evidence="3" type="ORF">TNCV_2879061</name>
</gene>
<evidence type="ECO:0000259" key="2">
    <source>
        <dbReference type="Pfam" id="PF03372"/>
    </source>
</evidence>
<dbReference type="Proteomes" id="UP000887159">
    <property type="component" value="Unassembled WGS sequence"/>
</dbReference>
<evidence type="ECO:0000313" key="4">
    <source>
        <dbReference type="Proteomes" id="UP000887159"/>
    </source>
</evidence>
<dbReference type="Gene3D" id="3.60.10.10">
    <property type="entry name" value="Endonuclease/exonuclease/phosphatase"/>
    <property type="match status" value="1"/>
</dbReference>
<accession>A0A8X6W2D8</accession>
<feature type="region of interest" description="Disordered" evidence="1">
    <location>
        <begin position="382"/>
        <end position="404"/>
    </location>
</feature>
<evidence type="ECO:0000313" key="3">
    <source>
        <dbReference type="EMBL" id="GFY26576.1"/>
    </source>
</evidence>
<protein>
    <submittedName>
        <fullName evidence="3">Probable RNA-directed DNA polymerase from transposon X-element</fullName>
    </submittedName>
</protein>
<evidence type="ECO:0000256" key="1">
    <source>
        <dbReference type="SAM" id="MobiDB-lite"/>
    </source>
</evidence>
<keyword evidence="3" id="KW-0548">Nucleotidyltransferase</keyword>
<dbReference type="EMBL" id="BMAU01021376">
    <property type="protein sequence ID" value="GFY26576.1"/>
    <property type="molecule type" value="Genomic_DNA"/>
</dbReference>
<reference evidence="3" key="1">
    <citation type="submission" date="2020-08" db="EMBL/GenBank/DDBJ databases">
        <title>Multicomponent nature underlies the extraordinary mechanical properties of spider dragline silk.</title>
        <authorList>
            <person name="Kono N."/>
            <person name="Nakamura H."/>
            <person name="Mori M."/>
            <person name="Yoshida Y."/>
            <person name="Ohtoshi R."/>
            <person name="Malay A.D."/>
            <person name="Moran D.A.P."/>
            <person name="Tomita M."/>
            <person name="Numata K."/>
            <person name="Arakawa K."/>
        </authorList>
    </citation>
    <scope>NUCLEOTIDE SEQUENCE</scope>
</reference>
<keyword evidence="3" id="KW-0808">Transferase</keyword>
<dbReference type="AlphaFoldDB" id="A0A8X6W2D8"/>
<dbReference type="PANTHER" id="PTHR33273:SF2">
    <property type="entry name" value="ENDONUCLEASE_EXONUCLEASE_PHOSPHATASE DOMAIN-CONTAINING PROTEIN"/>
    <property type="match status" value="1"/>
</dbReference>
<dbReference type="GO" id="GO:0003964">
    <property type="term" value="F:RNA-directed DNA polymerase activity"/>
    <property type="evidence" value="ECO:0007669"/>
    <property type="project" value="UniProtKB-KW"/>
</dbReference>
<dbReference type="PANTHER" id="PTHR33273">
    <property type="entry name" value="DOMAIN-CONTAINING PROTEIN, PUTATIVE-RELATED"/>
    <property type="match status" value="1"/>
</dbReference>
<name>A0A8X6W2D8_TRICX</name>